<dbReference type="GO" id="GO:0006071">
    <property type="term" value="P:glycerol metabolic process"/>
    <property type="evidence" value="ECO:0007669"/>
    <property type="project" value="InterPro"/>
</dbReference>
<dbReference type="GO" id="GO:0006355">
    <property type="term" value="P:regulation of DNA-templated transcription"/>
    <property type="evidence" value="ECO:0007669"/>
    <property type="project" value="InterPro"/>
</dbReference>
<dbReference type="InterPro" id="IPR006699">
    <property type="entry name" value="GlpP"/>
</dbReference>
<dbReference type="Gene3D" id="3.20.20.70">
    <property type="entry name" value="Aldolase class I"/>
    <property type="match status" value="1"/>
</dbReference>
<proteinExistence type="predicted"/>
<dbReference type="EMBL" id="QRVL01000004">
    <property type="protein sequence ID" value="RGS41038.1"/>
    <property type="molecule type" value="Genomic_DNA"/>
</dbReference>
<dbReference type="RefSeq" id="WP_055230375.1">
    <property type="nucleotide sequence ID" value="NZ_CAUELN010000031.1"/>
</dbReference>
<sequence>MKKLFKEALEDSPIIAAVKDDEGLSRCLTSDSRIIFILYGDIVTIGDIVETVKSAGKLAIVHLDLINGLSSKEVAVDFLQKYTNADGIITTKPTLIKRAKELGLFTILRLFLIDSMAYENIDRQVKSSRPDLIEILPALMPKVIAKVCQSTSTPVIAGGLVSEKEDILALLDAGATSISSTNEKIWFL</sequence>
<evidence type="ECO:0000313" key="1">
    <source>
        <dbReference type="EMBL" id="RGS41038.1"/>
    </source>
</evidence>
<dbReference type="PANTHER" id="PTHR35787:SF1">
    <property type="entry name" value="GLYCEROL UPTAKE OPERON ANTITERMINATOR REGULATORY PROTEIN"/>
    <property type="match status" value="1"/>
</dbReference>
<dbReference type="SUPFAM" id="SSF110391">
    <property type="entry name" value="GlpP-like"/>
    <property type="match status" value="1"/>
</dbReference>
<dbReference type="AlphaFoldDB" id="A0A173ZP82"/>
<dbReference type="PIRSF" id="PIRSF016897">
    <property type="entry name" value="GlpP"/>
    <property type="match status" value="1"/>
</dbReference>
<accession>A0A173ZP82</accession>
<organism evidence="1 2">
    <name type="scientific">Roseburia hominis</name>
    <dbReference type="NCBI Taxonomy" id="301301"/>
    <lineage>
        <taxon>Bacteria</taxon>
        <taxon>Bacillati</taxon>
        <taxon>Bacillota</taxon>
        <taxon>Clostridia</taxon>
        <taxon>Lachnospirales</taxon>
        <taxon>Lachnospiraceae</taxon>
        <taxon>Roseburia</taxon>
    </lineage>
</organism>
<dbReference type="Proteomes" id="UP000266172">
    <property type="component" value="Unassembled WGS sequence"/>
</dbReference>
<name>A0A173ZP82_9FIRM</name>
<dbReference type="Pfam" id="PF04309">
    <property type="entry name" value="G3P_antiterm"/>
    <property type="match status" value="1"/>
</dbReference>
<dbReference type="PANTHER" id="PTHR35787">
    <property type="entry name" value="GLYCEROL UPTAKE OPERON ANTITERMINATOR REGULATORY PROTEIN"/>
    <property type="match status" value="1"/>
</dbReference>
<gene>
    <name evidence="1" type="ORF">DWX93_07485</name>
</gene>
<evidence type="ECO:0000313" key="2">
    <source>
        <dbReference type="Proteomes" id="UP000266172"/>
    </source>
</evidence>
<protein>
    <submittedName>
        <fullName evidence="1">Glycerol-3-phosphate responsive antiterminator</fullName>
    </submittedName>
</protein>
<reference evidence="1 2" key="1">
    <citation type="submission" date="2018-08" db="EMBL/GenBank/DDBJ databases">
        <title>A genome reference for cultivated species of the human gut microbiota.</title>
        <authorList>
            <person name="Zou Y."/>
            <person name="Xue W."/>
            <person name="Luo G."/>
        </authorList>
    </citation>
    <scope>NUCLEOTIDE SEQUENCE [LARGE SCALE GENOMIC DNA]</scope>
    <source>
        <strain evidence="1 2">AF22-12AC</strain>
    </source>
</reference>
<dbReference type="InterPro" id="IPR013785">
    <property type="entry name" value="Aldolase_TIM"/>
</dbReference>
<comment type="caution">
    <text evidence="1">The sequence shown here is derived from an EMBL/GenBank/DDBJ whole genome shotgun (WGS) entry which is preliminary data.</text>
</comment>